<evidence type="ECO:0000256" key="1">
    <source>
        <dbReference type="PROSITE-ProRule" id="PRU00533"/>
    </source>
</evidence>
<protein>
    <recommendedName>
        <fullName evidence="4">Acyl-homoserine-lactone synthase</fullName>
    </recommendedName>
</protein>
<gene>
    <name evidence="2" type="ORF">AUC70_00430</name>
</gene>
<keyword evidence="1" id="KW-0071">Autoinducer synthesis</keyword>
<evidence type="ECO:0008006" key="4">
    <source>
        <dbReference type="Google" id="ProtNLM"/>
    </source>
</evidence>
<dbReference type="SUPFAM" id="SSF55729">
    <property type="entry name" value="Acyl-CoA N-acyltransferases (Nat)"/>
    <property type="match status" value="1"/>
</dbReference>
<dbReference type="AlphaFoldDB" id="A0A1E3VVG8"/>
<keyword evidence="3" id="KW-1185">Reference proteome</keyword>
<evidence type="ECO:0000313" key="3">
    <source>
        <dbReference type="Proteomes" id="UP000094172"/>
    </source>
</evidence>
<dbReference type="Gene3D" id="3.40.630.30">
    <property type="match status" value="1"/>
</dbReference>
<reference evidence="2 3" key="1">
    <citation type="journal article" date="2016" name="Environ. Microbiol.">
        <title>New Methyloceanibacter diversity from North Sea sediments includes methanotroph containing solely the soluble methane monooxygenase.</title>
        <authorList>
            <person name="Vekeman B."/>
            <person name="Kerckhof F.M."/>
            <person name="Cremers G."/>
            <person name="de Vos P."/>
            <person name="Vandamme P."/>
            <person name="Boon N."/>
            <person name="Op den Camp H.J."/>
            <person name="Heylen K."/>
        </authorList>
    </citation>
    <scope>NUCLEOTIDE SEQUENCE [LARGE SCALE GENOMIC DNA]</scope>
    <source>
        <strain evidence="2 3">R-67176</strain>
    </source>
</reference>
<comment type="similarity">
    <text evidence="1">Belongs to the autoinducer synthase family.</text>
</comment>
<dbReference type="RefSeq" id="WP_069443081.1">
    <property type="nucleotide sequence ID" value="NZ_LPWE01000001.1"/>
</dbReference>
<evidence type="ECO:0000313" key="2">
    <source>
        <dbReference type="EMBL" id="ODR97523.1"/>
    </source>
</evidence>
<dbReference type="Proteomes" id="UP000094172">
    <property type="component" value="Unassembled WGS sequence"/>
</dbReference>
<dbReference type="STRING" id="1774970.AUC70_00430"/>
<dbReference type="GO" id="GO:0016740">
    <property type="term" value="F:transferase activity"/>
    <property type="evidence" value="ECO:0007669"/>
    <property type="project" value="InterPro"/>
</dbReference>
<dbReference type="EMBL" id="LPWE01000001">
    <property type="protein sequence ID" value="ODR97523.1"/>
    <property type="molecule type" value="Genomic_DNA"/>
</dbReference>
<comment type="caution">
    <text evidence="2">The sequence shown here is derived from an EMBL/GenBank/DDBJ whole genome shotgun (WGS) entry which is preliminary data.</text>
</comment>
<dbReference type="GO" id="GO:0009372">
    <property type="term" value="P:quorum sensing"/>
    <property type="evidence" value="ECO:0007669"/>
    <property type="project" value="UniProtKB-UniRule"/>
</dbReference>
<organism evidence="2 3">
    <name type="scientific">Methyloceanibacter stevinii</name>
    <dbReference type="NCBI Taxonomy" id="1774970"/>
    <lineage>
        <taxon>Bacteria</taxon>
        <taxon>Pseudomonadati</taxon>
        <taxon>Pseudomonadota</taxon>
        <taxon>Alphaproteobacteria</taxon>
        <taxon>Hyphomicrobiales</taxon>
        <taxon>Hyphomicrobiaceae</taxon>
        <taxon>Methyloceanibacter</taxon>
    </lineage>
</organism>
<dbReference type="Pfam" id="PF00765">
    <property type="entry name" value="Autoind_synth"/>
    <property type="match status" value="1"/>
</dbReference>
<accession>A0A1E3VVG8</accession>
<dbReference type="InterPro" id="IPR016181">
    <property type="entry name" value="Acyl_CoA_acyltransferase"/>
</dbReference>
<dbReference type="PROSITE" id="PS51187">
    <property type="entry name" value="AUTOINDUCER_SYNTH_2"/>
    <property type="match status" value="1"/>
</dbReference>
<name>A0A1E3VVG8_9HYPH</name>
<dbReference type="InterPro" id="IPR001690">
    <property type="entry name" value="Autoind_synthase"/>
</dbReference>
<keyword evidence="1" id="KW-0673">Quorum sensing</keyword>
<sequence>MVQVIEGKDRARHAGLFETLFRARYETFVVNRRWSLPARNGLEIDQYDTDQAVYFSISTSKDICRVRFV</sequence>
<proteinExistence type="inferred from homology"/>